<accession>A0A1I0KSI0</accession>
<dbReference type="AlphaFoldDB" id="A0A1I0KSI0"/>
<proteinExistence type="predicted"/>
<evidence type="ECO:0000313" key="3">
    <source>
        <dbReference type="Proteomes" id="UP000199181"/>
    </source>
</evidence>
<sequence length="223" mass="24970">MSEPQLPYYDLEFSDEAAFWDVQEDAQRRVFLMPVSIPTQFLAFGVLAPDHKPVFVARGRVRDHLGGFIAQMTRQEARVELYVSPPVPEWLLKKYTSTPPYEGHEYEGPPSPPINGLSPTGTDSYGRLRSTPLWTRESLSTRHVYLSPVADPAEFLALGVSAPDSTVHFALTGKVQEDLGLFLSQMVRDEAHVELHVRPPLLQSLLDRYLAAPPASSEERQAT</sequence>
<dbReference type="Proteomes" id="UP000199181">
    <property type="component" value="Unassembled WGS sequence"/>
</dbReference>
<keyword evidence="3" id="KW-1185">Reference proteome</keyword>
<name>A0A1I0KSI0_9BACT</name>
<evidence type="ECO:0000256" key="1">
    <source>
        <dbReference type="SAM" id="MobiDB-lite"/>
    </source>
</evidence>
<evidence type="ECO:0000313" key="2">
    <source>
        <dbReference type="EMBL" id="SEU27984.1"/>
    </source>
</evidence>
<dbReference type="RefSeq" id="WP_093524216.1">
    <property type="nucleotide sequence ID" value="NZ_FOIJ01000013.1"/>
</dbReference>
<protein>
    <submittedName>
        <fullName evidence="2">Uncharacterized protein</fullName>
    </submittedName>
</protein>
<reference evidence="3" key="1">
    <citation type="submission" date="2016-10" db="EMBL/GenBank/DDBJ databases">
        <authorList>
            <person name="Varghese N."/>
            <person name="Submissions S."/>
        </authorList>
    </citation>
    <scope>NUCLEOTIDE SEQUENCE [LARGE SCALE GENOMIC DNA]</scope>
    <source>
        <strain evidence="3">DSM 16858</strain>
    </source>
</reference>
<feature type="region of interest" description="Disordered" evidence="1">
    <location>
        <begin position="101"/>
        <end position="120"/>
    </location>
</feature>
<dbReference type="EMBL" id="FOIJ01000013">
    <property type="protein sequence ID" value="SEU27984.1"/>
    <property type="molecule type" value="Genomic_DNA"/>
</dbReference>
<gene>
    <name evidence="2" type="ORF">SAMN05443639_11386</name>
</gene>
<organism evidence="2 3">
    <name type="scientific">Stigmatella erecta</name>
    <dbReference type="NCBI Taxonomy" id="83460"/>
    <lineage>
        <taxon>Bacteria</taxon>
        <taxon>Pseudomonadati</taxon>
        <taxon>Myxococcota</taxon>
        <taxon>Myxococcia</taxon>
        <taxon>Myxococcales</taxon>
        <taxon>Cystobacterineae</taxon>
        <taxon>Archangiaceae</taxon>
        <taxon>Stigmatella</taxon>
    </lineage>
</organism>